<dbReference type="AlphaFoldDB" id="A0A975M5F5"/>
<name>A0A975M5F5_9MICC</name>
<dbReference type="KEGG" id="ajg:KKR91_00535"/>
<keyword evidence="2" id="KW-0812">Transmembrane</keyword>
<feature type="compositionally biased region" description="Low complexity" evidence="1">
    <location>
        <begin position="70"/>
        <end position="99"/>
    </location>
</feature>
<protein>
    <submittedName>
        <fullName evidence="3">Uncharacterized protein</fullName>
    </submittedName>
</protein>
<feature type="region of interest" description="Disordered" evidence="1">
    <location>
        <begin position="62"/>
        <end position="116"/>
    </location>
</feature>
<evidence type="ECO:0000256" key="2">
    <source>
        <dbReference type="SAM" id="Phobius"/>
    </source>
</evidence>
<dbReference type="RefSeq" id="WP_210226995.1">
    <property type="nucleotide sequence ID" value="NZ_CP076022.1"/>
</dbReference>
<evidence type="ECO:0000313" key="3">
    <source>
        <dbReference type="EMBL" id="QWC10185.1"/>
    </source>
</evidence>
<evidence type="ECO:0000313" key="4">
    <source>
        <dbReference type="Proteomes" id="UP000676885"/>
    </source>
</evidence>
<sequence length="237" mass="23942">MVGNGSPKTPSGITSGRPSPAVYRRRRIVAGILALLVVIGLVVGIAAAVNALRGDSAAASETEATIPGPDSAAPGTEAGAADPAATPAPAASKPAAGEAPAEEPAPETPKLCPGGSVQVAATTDATSYPAGVSPMLTMTITNSGTEACDVNVGTSQMEFLVTSGSDRIFSSVDCMQASQDLIRTIEPNSVETAKFGWERLRSAPGCAQVPSNPNPGTYMFTARLGEISSEPVVFELE</sequence>
<proteinExistence type="predicted"/>
<dbReference type="Proteomes" id="UP000676885">
    <property type="component" value="Chromosome"/>
</dbReference>
<keyword evidence="2" id="KW-1133">Transmembrane helix</keyword>
<dbReference type="EMBL" id="CP076022">
    <property type="protein sequence ID" value="QWC10185.1"/>
    <property type="molecule type" value="Genomic_DNA"/>
</dbReference>
<accession>A0A975M5F5</accession>
<reference evidence="3 4" key="1">
    <citation type="submission" date="2021-05" db="EMBL/GenBank/DDBJ databases">
        <title>Novel species in genus Arthrobacter.</title>
        <authorList>
            <person name="Zhang G."/>
        </authorList>
    </citation>
    <scope>NUCLEOTIDE SEQUENCE [LARGE SCALE GENOMIC DNA]</scope>
    <source>
        <strain evidence="4">zg-ZUI227</strain>
    </source>
</reference>
<gene>
    <name evidence="3" type="ORF">KKR91_00535</name>
</gene>
<evidence type="ECO:0000256" key="1">
    <source>
        <dbReference type="SAM" id="MobiDB-lite"/>
    </source>
</evidence>
<feature type="transmembrane region" description="Helical" evidence="2">
    <location>
        <begin position="28"/>
        <end position="49"/>
    </location>
</feature>
<keyword evidence="4" id="KW-1185">Reference proteome</keyword>
<organism evidence="3 4">
    <name type="scientific">Arthrobacter jiangjiafuii</name>
    <dbReference type="NCBI Taxonomy" id="2817475"/>
    <lineage>
        <taxon>Bacteria</taxon>
        <taxon>Bacillati</taxon>
        <taxon>Actinomycetota</taxon>
        <taxon>Actinomycetes</taxon>
        <taxon>Micrococcales</taxon>
        <taxon>Micrococcaceae</taxon>
        <taxon>Arthrobacter</taxon>
    </lineage>
</organism>
<keyword evidence="2" id="KW-0472">Membrane</keyword>